<dbReference type="Proteomes" id="UP000230767">
    <property type="component" value="Unassembled WGS sequence"/>
</dbReference>
<comment type="caution">
    <text evidence="1">The sequence shown here is derived from an EMBL/GenBank/DDBJ whole genome shotgun (WGS) entry which is preliminary data.</text>
</comment>
<reference evidence="2" key="1">
    <citation type="submission" date="2017-09" db="EMBL/GenBank/DDBJ databases">
        <title>Depth-based differentiation of microbial function through sediment-hosted aquifers and enrichment of novel symbionts in the deep terrestrial subsurface.</title>
        <authorList>
            <person name="Probst A.J."/>
            <person name="Ladd B."/>
            <person name="Jarett J.K."/>
            <person name="Geller-Mcgrath D.E."/>
            <person name="Sieber C.M.K."/>
            <person name="Emerson J.B."/>
            <person name="Anantharaman K."/>
            <person name="Thomas B.C."/>
            <person name="Malmstrom R."/>
            <person name="Stieglmeier M."/>
            <person name="Klingl A."/>
            <person name="Woyke T."/>
            <person name="Ryan C.M."/>
            <person name="Banfield J.F."/>
        </authorList>
    </citation>
    <scope>NUCLEOTIDE SEQUENCE [LARGE SCALE GENOMIC DNA]</scope>
</reference>
<name>A0A2M7R6P3_9BACT</name>
<accession>A0A2M7R6P3</accession>
<dbReference type="EMBL" id="PFLW01000038">
    <property type="protein sequence ID" value="PIY89295.1"/>
    <property type="molecule type" value="Genomic_DNA"/>
</dbReference>
<gene>
    <name evidence="1" type="ORF">COY73_01310</name>
</gene>
<evidence type="ECO:0000313" key="2">
    <source>
        <dbReference type="Proteomes" id="UP000230767"/>
    </source>
</evidence>
<dbReference type="Pfam" id="PF06262">
    <property type="entry name" value="Zincin_1"/>
    <property type="match status" value="1"/>
</dbReference>
<dbReference type="AlphaFoldDB" id="A0A2M7R6P3"/>
<sequence length="125" mass="14701">MTQEKFEKLVNEGIKAIPKRFLEKLDNVDICIEEEPTPYQLRKLRVRGSLIIFGLYEGVPQTKRGNYGQVLPDKITIFQKPIEEFAHSEEEIKEIVKNTVWHEIAHHFGMDEKRVRAAEKARRLK</sequence>
<dbReference type="SUPFAM" id="SSF55486">
    <property type="entry name" value="Metalloproteases ('zincins'), catalytic domain"/>
    <property type="match status" value="1"/>
</dbReference>
<dbReference type="CDD" id="cd12952">
    <property type="entry name" value="MMP_ACEL2062"/>
    <property type="match status" value="1"/>
</dbReference>
<dbReference type="InterPro" id="IPR010428">
    <property type="entry name" value="Zincin_1"/>
</dbReference>
<proteinExistence type="predicted"/>
<organism evidence="1 2">
    <name type="scientific">Candidatus Nealsonbacteria bacterium CG_4_10_14_0_8_um_filter_37_14</name>
    <dbReference type="NCBI Taxonomy" id="1974684"/>
    <lineage>
        <taxon>Bacteria</taxon>
        <taxon>Candidatus Nealsoniibacteriota</taxon>
    </lineage>
</organism>
<dbReference type="Gene3D" id="3.30.2010.20">
    <property type="match status" value="1"/>
</dbReference>
<evidence type="ECO:0000313" key="1">
    <source>
        <dbReference type="EMBL" id="PIY89295.1"/>
    </source>
</evidence>
<protein>
    <recommendedName>
        <fullName evidence="3">Metallopeptidase family protein</fullName>
    </recommendedName>
</protein>
<dbReference type="InterPro" id="IPR038555">
    <property type="entry name" value="Zincin_1_sf"/>
</dbReference>
<evidence type="ECO:0008006" key="3">
    <source>
        <dbReference type="Google" id="ProtNLM"/>
    </source>
</evidence>